<dbReference type="Proteomes" id="UP001457282">
    <property type="component" value="Unassembled WGS sequence"/>
</dbReference>
<evidence type="ECO:0000313" key="2">
    <source>
        <dbReference type="EMBL" id="KAK9904384.1"/>
    </source>
</evidence>
<organism evidence="2 3">
    <name type="scientific">Rubus argutus</name>
    <name type="common">Southern blackberry</name>
    <dbReference type="NCBI Taxonomy" id="59490"/>
    <lineage>
        <taxon>Eukaryota</taxon>
        <taxon>Viridiplantae</taxon>
        <taxon>Streptophyta</taxon>
        <taxon>Embryophyta</taxon>
        <taxon>Tracheophyta</taxon>
        <taxon>Spermatophyta</taxon>
        <taxon>Magnoliopsida</taxon>
        <taxon>eudicotyledons</taxon>
        <taxon>Gunneridae</taxon>
        <taxon>Pentapetalae</taxon>
        <taxon>rosids</taxon>
        <taxon>fabids</taxon>
        <taxon>Rosales</taxon>
        <taxon>Rosaceae</taxon>
        <taxon>Rosoideae</taxon>
        <taxon>Rosoideae incertae sedis</taxon>
        <taxon>Rubus</taxon>
    </lineage>
</organism>
<evidence type="ECO:0000256" key="1">
    <source>
        <dbReference type="SAM" id="MobiDB-lite"/>
    </source>
</evidence>
<name>A0AAW1VJS9_RUBAR</name>
<keyword evidence="3" id="KW-1185">Reference proteome</keyword>
<comment type="caution">
    <text evidence="2">The sequence shown here is derived from an EMBL/GenBank/DDBJ whole genome shotgun (WGS) entry which is preliminary data.</text>
</comment>
<gene>
    <name evidence="2" type="ORF">M0R45_000818</name>
</gene>
<evidence type="ECO:0000313" key="3">
    <source>
        <dbReference type="Proteomes" id="UP001457282"/>
    </source>
</evidence>
<protein>
    <submittedName>
        <fullName evidence="2">Uncharacterized protein</fullName>
    </submittedName>
</protein>
<sequence>MEKSLQEAEEKMHKAYSDAGRLVEEAEQKAKAAVAAEAVRVKAEYERRLEQDLSFAALAALGDADCATVSTSLRSDVDHESEHGLGSGGTTKQRRRVCGCPVSGLHGDDVGVRLTEIWAYLVMEGWLLDWARFGFGAVKLQVVDGYLR</sequence>
<accession>A0AAW1VJS9</accession>
<feature type="region of interest" description="Disordered" evidence="1">
    <location>
        <begin position="73"/>
        <end position="94"/>
    </location>
</feature>
<reference evidence="2 3" key="1">
    <citation type="journal article" date="2023" name="G3 (Bethesda)">
        <title>A chromosome-length genome assembly and annotation of blackberry (Rubus argutus, cv. 'Hillquist').</title>
        <authorList>
            <person name="Bruna T."/>
            <person name="Aryal R."/>
            <person name="Dudchenko O."/>
            <person name="Sargent D.J."/>
            <person name="Mead D."/>
            <person name="Buti M."/>
            <person name="Cavallini A."/>
            <person name="Hytonen T."/>
            <person name="Andres J."/>
            <person name="Pham M."/>
            <person name="Weisz D."/>
            <person name="Mascagni F."/>
            <person name="Usai G."/>
            <person name="Natali L."/>
            <person name="Bassil N."/>
            <person name="Fernandez G.E."/>
            <person name="Lomsadze A."/>
            <person name="Armour M."/>
            <person name="Olukolu B."/>
            <person name="Poorten T."/>
            <person name="Britton C."/>
            <person name="Davik J."/>
            <person name="Ashrafi H."/>
            <person name="Aiden E.L."/>
            <person name="Borodovsky M."/>
            <person name="Worthington M."/>
        </authorList>
    </citation>
    <scope>NUCLEOTIDE SEQUENCE [LARGE SCALE GENOMIC DNA]</scope>
    <source>
        <strain evidence="2">PI 553951</strain>
    </source>
</reference>
<proteinExistence type="predicted"/>
<dbReference type="AlphaFoldDB" id="A0AAW1VJS9"/>
<dbReference type="EMBL" id="JBEDUW010000201">
    <property type="protein sequence ID" value="KAK9904384.1"/>
    <property type="molecule type" value="Genomic_DNA"/>
</dbReference>